<evidence type="ECO:0000313" key="2">
    <source>
        <dbReference type="Proteomes" id="UP000503399"/>
    </source>
</evidence>
<keyword evidence="2" id="KW-1185">Reference proteome</keyword>
<protein>
    <submittedName>
        <fullName evidence="1">Uncharacterized protein</fullName>
    </submittedName>
</protein>
<dbReference type="Proteomes" id="UP000503399">
    <property type="component" value="Chromosome"/>
</dbReference>
<evidence type="ECO:0000313" key="1">
    <source>
        <dbReference type="EMBL" id="CAB1127994.1"/>
    </source>
</evidence>
<proteinExistence type="predicted"/>
<dbReference type="KEGG" id="hfv:R50_0488"/>
<dbReference type="EMBL" id="LR778114">
    <property type="protein sequence ID" value="CAB1127994.1"/>
    <property type="molecule type" value="Genomic_DNA"/>
</dbReference>
<sequence>MQEAAEGSAGMLRRRWRERQRQRYSPALAAALAALGDEAGDCWLVRLRRPPAPVTAVIRSWLGEVAAGWVVAPAAGWDYAAGGDREFLAYPEALEADPLALLGLAFVWAGTDAARWCRLIPRLGPLVGPAVLAGAPAAQAGAVLAAWAGRYPQAEVPPGVRQAWAAAGGGEVFAACAWPAWPDTGAERAMLEAGLVPHGADGQPPPDPLPVLAASAGLAPAQRVETLGLVAKALESWELGRRWAAARAAEEAGRHGLE</sequence>
<organism evidence="1 2">
    <name type="scientific">Candidatus Hydrogenisulfobacillus filiaventi</name>
    <dbReference type="NCBI Taxonomy" id="2707344"/>
    <lineage>
        <taxon>Bacteria</taxon>
        <taxon>Bacillati</taxon>
        <taxon>Bacillota</taxon>
        <taxon>Clostridia</taxon>
        <taxon>Eubacteriales</taxon>
        <taxon>Clostridiales Family XVII. Incertae Sedis</taxon>
        <taxon>Candidatus Hydrogenisulfobacillus</taxon>
    </lineage>
</organism>
<reference evidence="1 2" key="1">
    <citation type="submission" date="2020-02" db="EMBL/GenBank/DDBJ databases">
        <authorList>
            <person name="Hogendoorn C."/>
        </authorList>
    </citation>
    <scope>NUCLEOTIDE SEQUENCE [LARGE SCALE GENOMIC DNA]</scope>
    <source>
        <strain evidence="1">R501</strain>
    </source>
</reference>
<accession>A0A6F8ZE77</accession>
<gene>
    <name evidence="1" type="ORF">R50_0488</name>
</gene>
<name>A0A6F8ZE77_9FIRM</name>
<dbReference type="AlphaFoldDB" id="A0A6F8ZE77"/>